<dbReference type="Gene3D" id="1.10.238.10">
    <property type="entry name" value="EF-hand"/>
    <property type="match status" value="1"/>
</dbReference>
<evidence type="ECO:0000259" key="10">
    <source>
        <dbReference type="PROSITE" id="PS50222"/>
    </source>
</evidence>
<feature type="domain" description="EF-hand" evidence="10">
    <location>
        <begin position="333"/>
        <end position="368"/>
    </location>
</feature>
<dbReference type="STRING" id="1262450.S3C0E6"/>
<evidence type="ECO:0000256" key="8">
    <source>
        <dbReference type="SAM" id="Phobius"/>
    </source>
</evidence>
<gene>
    <name evidence="11" type="ORF">F503_03041</name>
</gene>
<dbReference type="PROSITE" id="PS00018">
    <property type="entry name" value="EF_HAND_1"/>
    <property type="match status" value="1"/>
</dbReference>
<keyword evidence="8" id="KW-1133">Transmembrane helix</keyword>
<feature type="compositionally biased region" description="Acidic residues" evidence="7">
    <location>
        <begin position="986"/>
        <end position="1005"/>
    </location>
</feature>
<dbReference type="PROSITE" id="PS01357">
    <property type="entry name" value="ZF_ZZ_1"/>
    <property type="match status" value="1"/>
</dbReference>
<dbReference type="VEuPathDB" id="FungiDB:F503_03041"/>
<feature type="transmembrane region" description="Helical" evidence="8">
    <location>
        <begin position="16"/>
        <end position="35"/>
    </location>
</feature>
<evidence type="ECO:0000256" key="7">
    <source>
        <dbReference type="SAM" id="MobiDB-lite"/>
    </source>
</evidence>
<evidence type="ECO:0000313" key="12">
    <source>
        <dbReference type="Proteomes" id="UP000016923"/>
    </source>
</evidence>
<dbReference type="GO" id="GO:0005829">
    <property type="term" value="C:cytosol"/>
    <property type="evidence" value="ECO:0007669"/>
    <property type="project" value="TreeGrafter"/>
</dbReference>
<keyword evidence="2" id="KW-0677">Repeat</keyword>
<dbReference type="OMA" id="DEWWNDP"/>
<feature type="compositionally biased region" description="Low complexity" evidence="7">
    <location>
        <begin position="592"/>
        <end position="611"/>
    </location>
</feature>
<keyword evidence="8" id="KW-0472">Membrane</keyword>
<feature type="domain" description="ZZ-type" evidence="9">
    <location>
        <begin position="161"/>
        <end position="213"/>
    </location>
</feature>
<feature type="compositionally biased region" description="Acidic residues" evidence="7">
    <location>
        <begin position="968"/>
        <end position="977"/>
    </location>
</feature>
<dbReference type="EMBL" id="KE148154">
    <property type="protein sequence ID" value="EPE06212.1"/>
    <property type="molecule type" value="Genomic_DNA"/>
</dbReference>
<feature type="compositionally biased region" description="Polar residues" evidence="7">
    <location>
        <begin position="69"/>
        <end position="79"/>
    </location>
</feature>
<feature type="compositionally biased region" description="Low complexity" evidence="7">
    <location>
        <begin position="866"/>
        <end position="877"/>
    </location>
</feature>
<feature type="region of interest" description="Disordered" evidence="7">
    <location>
        <begin position="906"/>
        <end position="1101"/>
    </location>
</feature>
<feature type="compositionally biased region" description="Low complexity" evidence="7">
    <location>
        <begin position="1041"/>
        <end position="1060"/>
    </location>
</feature>
<dbReference type="CDD" id="cd00051">
    <property type="entry name" value="EFh"/>
    <property type="match status" value="1"/>
</dbReference>
<name>S3C0E6_OPHP1</name>
<feature type="compositionally biased region" description="Acidic residues" evidence="7">
    <location>
        <begin position="943"/>
        <end position="954"/>
    </location>
</feature>
<dbReference type="Gene3D" id="3.30.60.90">
    <property type="match status" value="1"/>
</dbReference>
<dbReference type="GO" id="GO:0008270">
    <property type="term" value="F:zinc ion binding"/>
    <property type="evidence" value="ECO:0007669"/>
    <property type="project" value="UniProtKB-KW"/>
</dbReference>
<accession>S3C0E6</accession>
<dbReference type="Pfam" id="PF00569">
    <property type="entry name" value="ZZ"/>
    <property type="match status" value="1"/>
</dbReference>
<dbReference type="SMART" id="SM00291">
    <property type="entry name" value="ZnF_ZZ"/>
    <property type="match status" value="1"/>
</dbReference>
<dbReference type="InterPro" id="IPR011992">
    <property type="entry name" value="EF-hand-dom_pair"/>
</dbReference>
<feature type="compositionally biased region" description="Polar residues" evidence="7">
    <location>
        <begin position="570"/>
        <end position="581"/>
    </location>
</feature>
<dbReference type="GO" id="GO:0016020">
    <property type="term" value="C:membrane"/>
    <property type="evidence" value="ECO:0007669"/>
    <property type="project" value="TreeGrafter"/>
</dbReference>
<evidence type="ECO:0000256" key="2">
    <source>
        <dbReference type="ARBA" id="ARBA00022737"/>
    </source>
</evidence>
<dbReference type="InterPro" id="IPR000433">
    <property type="entry name" value="Znf_ZZ"/>
</dbReference>
<dbReference type="PROSITE" id="PS50222">
    <property type="entry name" value="EF_HAND_2"/>
    <property type="match status" value="1"/>
</dbReference>
<feature type="compositionally biased region" description="Polar residues" evidence="7">
    <location>
        <begin position="751"/>
        <end position="771"/>
    </location>
</feature>
<feature type="region of interest" description="Disordered" evidence="7">
    <location>
        <begin position="734"/>
        <end position="789"/>
    </location>
</feature>
<dbReference type="OrthoDB" id="2122982at2759"/>
<dbReference type="HOGENOM" id="CLU_009681_1_0_1"/>
<dbReference type="Pfam" id="PF13499">
    <property type="entry name" value="EF-hand_7"/>
    <property type="match status" value="1"/>
</dbReference>
<feature type="compositionally biased region" description="Polar residues" evidence="7">
    <location>
        <begin position="618"/>
        <end position="638"/>
    </location>
</feature>
<evidence type="ECO:0000256" key="4">
    <source>
        <dbReference type="ARBA" id="ARBA00022833"/>
    </source>
</evidence>
<keyword evidence="3 6" id="KW-0863">Zinc-finger</keyword>
<dbReference type="CDD" id="cd02340">
    <property type="entry name" value="ZZ_NBR1_like"/>
    <property type="match status" value="1"/>
</dbReference>
<evidence type="ECO:0000259" key="9">
    <source>
        <dbReference type="PROSITE" id="PS50135"/>
    </source>
</evidence>
<dbReference type="AlphaFoldDB" id="S3C0E6"/>
<dbReference type="InterPro" id="IPR028846">
    <property type="entry name" value="Recoverin"/>
</dbReference>
<keyword evidence="5" id="KW-0106">Calcium</keyword>
<dbReference type="InterPro" id="IPR018247">
    <property type="entry name" value="EF_Hand_1_Ca_BS"/>
</dbReference>
<feature type="compositionally biased region" description="Basic and acidic residues" evidence="7">
    <location>
        <begin position="1066"/>
        <end position="1081"/>
    </location>
</feature>
<feature type="compositionally biased region" description="Low complexity" evidence="7">
    <location>
        <begin position="1082"/>
        <end position="1092"/>
    </location>
</feature>
<proteinExistence type="predicted"/>
<dbReference type="eggNOG" id="ENOG502S77W">
    <property type="taxonomic scope" value="Eukaryota"/>
</dbReference>
<dbReference type="Proteomes" id="UP000016923">
    <property type="component" value="Unassembled WGS sequence"/>
</dbReference>
<dbReference type="SUPFAM" id="SSF57850">
    <property type="entry name" value="RING/U-box"/>
    <property type="match status" value="1"/>
</dbReference>
<dbReference type="SMART" id="SM00054">
    <property type="entry name" value="EFh"/>
    <property type="match status" value="2"/>
</dbReference>
<dbReference type="PANTHER" id="PTHR23055">
    <property type="entry name" value="CALCIUM BINDING PROTEINS"/>
    <property type="match status" value="1"/>
</dbReference>
<evidence type="ECO:0000256" key="1">
    <source>
        <dbReference type="ARBA" id="ARBA00022723"/>
    </source>
</evidence>
<keyword evidence="4" id="KW-0862">Zinc</keyword>
<dbReference type="SUPFAM" id="SSF47473">
    <property type="entry name" value="EF-hand"/>
    <property type="match status" value="1"/>
</dbReference>
<organism evidence="11 12">
    <name type="scientific">Ophiostoma piceae (strain UAMH 11346)</name>
    <name type="common">Sap stain fungus</name>
    <dbReference type="NCBI Taxonomy" id="1262450"/>
    <lineage>
        <taxon>Eukaryota</taxon>
        <taxon>Fungi</taxon>
        <taxon>Dikarya</taxon>
        <taxon>Ascomycota</taxon>
        <taxon>Pezizomycotina</taxon>
        <taxon>Sordariomycetes</taxon>
        <taxon>Sordariomycetidae</taxon>
        <taxon>Ophiostomatales</taxon>
        <taxon>Ophiostomataceae</taxon>
        <taxon>Ophiostoma</taxon>
    </lineage>
</organism>
<keyword evidence="8" id="KW-0812">Transmembrane</keyword>
<feature type="region of interest" description="Disordered" evidence="7">
    <location>
        <begin position="522"/>
        <end position="671"/>
    </location>
</feature>
<dbReference type="PROSITE" id="PS50135">
    <property type="entry name" value="ZF_ZZ_2"/>
    <property type="match status" value="1"/>
</dbReference>
<dbReference type="InterPro" id="IPR002048">
    <property type="entry name" value="EF_hand_dom"/>
</dbReference>
<keyword evidence="12" id="KW-1185">Reference proteome</keyword>
<evidence type="ECO:0000313" key="11">
    <source>
        <dbReference type="EMBL" id="EPE06212.1"/>
    </source>
</evidence>
<dbReference type="GO" id="GO:0005509">
    <property type="term" value="F:calcium ion binding"/>
    <property type="evidence" value="ECO:0007669"/>
    <property type="project" value="InterPro"/>
</dbReference>
<evidence type="ECO:0000256" key="3">
    <source>
        <dbReference type="ARBA" id="ARBA00022771"/>
    </source>
</evidence>
<dbReference type="PANTHER" id="PTHR23055:SF187">
    <property type="entry name" value="EF HAND DOMAIN PROTEIN (AFU_ORTHOLOGUE AFUA_6G07310)"/>
    <property type="match status" value="1"/>
</dbReference>
<evidence type="ECO:0000256" key="6">
    <source>
        <dbReference type="PROSITE-ProRule" id="PRU00228"/>
    </source>
</evidence>
<protein>
    <submittedName>
        <fullName evidence="11">Ef hand domain-containing protein</fullName>
    </submittedName>
</protein>
<reference evidence="11 12" key="1">
    <citation type="journal article" date="2013" name="BMC Genomics">
        <title>The genome and transcriptome of the pine saprophyte Ophiostoma piceae, and a comparison with the bark beetle-associated pine pathogen Grosmannia clavigera.</title>
        <authorList>
            <person name="Haridas S."/>
            <person name="Wang Y."/>
            <person name="Lim L."/>
            <person name="Massoumi Alamouti S."/>
            <person name="Jackman S."/>
            <person name="Docking R."/>
            <person name="Robertson G."/>
            <person name="Birol I."/>
            <person name="Bohlmann J."/>
            <person name="Breuil C."/>
        </authorList>
    </citation>
    <scope>NUCLEOTIDE SEQUENCE [LARGE SCALE GENOMIC DNA]</scope>
    <source>
        <strain evidence="11 12">UAMH 11346</strain>
    </source>
</reference>
<feature type="region of interest" description="Disordered" evidence="7">
    <location>
        <begin position="49"/>
        <end position="91"/>
    </location>
</feature>
<keyword evidence="1" id="KW-0479">Metal-binding</keyword>
<feature type="region of interest" description="Disordered" evidence="7">
    <location>
        <begin position="852"/>
        <end position="886"/>
    </location>
</feature>
<sequence length="1156" mass="128024">MASSDSSITTLLRPRVISVAVIAVAAAATVGFGLWHDSRRRAEQEEEIRRAAGSLHRSNAVRRNRRASTEPSNAQTNGHDPSDGILPDPLAGQVTDENAVATAQTGAGGEPAETVIDDAEADERWLDDMSSQAVVHRAGQNIVSLLFRVSEDNARRSSYVHRGCACNACGIVPIRGIRYRCANCADFDLCETCESQGLHIKTHIFYKVKVPAPPFGPRQMQPVWYPGDPDTRVRNLSKNLINRLSRETGFERQELEAFWEQWTYMANTEWREDPDELFLAMDRKTFERCLVPSGGYRHTAPNLIHDRMFAFYDTNNDDLIGFSEFLHGLSYRKRKDKLRKIFDGYDTDRDGYVSRRDFLRFFRAYYVLYKQMQKDILEGLDDQVMSSIETHQLVNGRQPLSSMFGREGRVPAADLQRVMAGKAINNQTGEIIVEDSPNGIVAEDGTDTANREDLMSRLFTRWSRHLTSPGMYEDRYNAVGQEDVLDVLDDGLAASNYWDALLNPPARVQGLPNLLIGQVDPSSQANIDDDDGLFVPNADTYGNDPDADGEDLHWVGLDSASERPHAFQDASRSASGTSSPGESPVVAEMSAANGSSDTNDGNSGNSGSADTPAHEVNGHTTNGDTGSQSRQSRNNNDGTGFAVLDGNLQEQYRPSDPHRRPRFNPRHPPTAGQIRAQYEASTRTMKLRSSKIVARRKLHNRWMRRNFYLDEEEGATVPDQWRTESDILAGASISDAAGEPSSAARVRFSEGATSSSTDEYENQPSPSSSARTVLPDTWGGDNTRYPDIPEAERDAGREILYQVMQQSFNEMLDTLFVEKEDLAVAAAETKDKRDQYRHLFENIDLLREWAESGGAAGQQDKTDTPSSRGKTGRRSSGNETLDRPLEQLDLEELLSIAGYQVDESAFEDNGEREAGASTTAPPAPEANDAELTAVDRLVREGAPEPESEAGEDIEATAPETQPEVVTEAAEEKEEKEETEEKVKEEGETDDDKDSDDQDSDDEEKEDSTGQAAASLEPRDSTLPQFRPNTEAEYRALMEGQTAATAKITTTATTTTNLSTTVEDEQADKPGAEPKGKEKEKAAGPTATAAAPAPQSPDIPRSELVRWKRLDMAEREAHVRGGWGKLSYSEFEAIFRREELKNNRLDYLGSWIDFCIP</sequence>
<dbReference type="InterPro" id="IPR043145">
    <property type="entry name" value="Znf_ZZ_sf"/>
</dbReference>
<evidence type="ECO:0000256" key="5">
    <source>
        <dbReference type="ARBA" id="ARBA00022837"/>
    </source>
</evidence>